<dbReference type="Proteomes" id="UP000184038">
    <property type="component" value="Unassembled WGS sequence"/>
</dbReference>
<reference evidence="2 3" key="1">
    <citation type="submission" date="2016-11" db="EMBL/GenBank/DDBJ databases">
        <authorList>
            <person name="Jaros S."/>
            <person name="Januszkiewicz K."/>
            <person name="Wedrychowicz H."/>
        </authorList>
    </citation>
    <scope>NUCLEOTIDE SEQUENCE [LARGE SCALE GENOMIC DNA]</scope>
    <source>
        <strain evidence="2 3">DSM 15930</strain>
    </source>
</reference>
<dbReference type="Gene3D" id="2.40.50.1020">
    <property type="entry name" value="LytTr DNA-binding domain"/>
    <property type="match status" value="1"/>
</dbReference>
<accession>A0A1M7N1A7</accession>
<dbReference type="PROSITE" id="PS50930">
    <property type="entry name" value="HTH_LYTTR"/>
    <property type="match status" value="1"/>
</dbReference>
<dbReference type="RefSeq" id="WP_073290952.1">
    <property type="nucleotide sequence ID" value="NZ_FRCP01000024.1"/>
</dbReference>
<organism evidence="2 3">
    <name type="scientific">Anaerosporobacter mobilis DSM 15930</name>
    <dbReference type="NCBI Taxonomy" id="1120996"/>
    <lineage>
        <taxon>Bacteria</taxon>
        <taxon>Bacillati</taxon>
        <taxon>Bacillota</taxon>
        <taxon>Clostridia</taxon>
        <taxon>Lachnospirales</taxon>
        <taxon>Lachnospiraceae</taxon>
        <taxon>Anaerosporobacter</taxon>
    </lineage>
</organism>
<evidence type="ECO:0000313" key="3">
    <source>
        <dbReference type="Proteomes" id="UP000184038"/>
    </source>
</evidence>
<sequence>MRVRVHKIDREFEEQVVIECHEVRTEIADIVTYIKSKGNTLPVYEEDKEYKVPVQDIYYLESVDNHVYVYLKKNVYELKMKLYEFEELYGRYEFVRCSKSSIVNLLKIDHLKPALNSRFTARLINGEEVIISRQYASSFRKKIKKAGSAS</sequence>
<dbReference type="PANTHER" id="PTHR37299">
    <property type="entry name" value="TRANSCRIPTIONAL REGULATOR-RELATED"/>
    <property type="match status" value="1"/>
</dbReference>
<evidence type="ECO:0000313" key="2">
    <source>
        <dbReference type="EMBL" id="SHM97126.1"/>
    </source>
</evidence>
<dbReference type="Pfam" id="PF04397">
    <property type="entry name" value="LytTR"/>
    <property type="match status" value="1"/>
</dbReference>
<name>A0A1M7N1A7_9FIRM</name>
<feature type="domain" description="HTH LytTR-type" evidence="1">
    <location>
        <begin position="41"/>
        <end position="145"/>
    </location>
</feature>
<evidence type="ECO:0000259" key="1">
    <source>
        <dbReference type="PROSITE" id="PS50930"/>
    </source>
</evidence>
<dbReference type="AlphaFoldDB" id="A0A1M7N1A7"/>
<dbReference type="STRING" id="1120996.SAMN02746066_04146"/>
<dbReference type="EMBL" id="FRCP01000024">
    <property type="protein sequence ID" value="SHM97126.1"/>
    <property type="molecule type" value="Genomic_DNA"/>
</dbReference>
<dbReference type="GO" id="GO:0003677">
    <property type="term" value="F:DNA binding"/>
    <property type="evidence" value="ECO:0007669"/>
    <property type="project" value="InterPro"/>
</dbReference>
<protein>
    <submittedName>
        <fullName evidence="2">Transcriptional regulator, LytTR family</fullName>
    </submittedName>
</protein>
<dbReference type="PANTHER" id="PTHR37299:SF4">
    <property type="entry name" value="TRANSCRIPTIONAL REGULATOR"/>
    <property type="match status" value="1"/>
</dbReference>
<proteinExistence type="predicted"/>
<dbReference type="GO" id="GO:0000156">
    <property type="term" value="F:phosphorelay response regulator activity"/>
    <property type="evidence" value="ECO:0007669"/>
    <property type="project" value="InterPro"/>
</dbReference>
<gene>
    <name evidence="2" type="ORF">SAMN02746066_04146</name>
</gene>
<dbReference type="SMART" id="SM00850">
    <property type="entry name" value="LytTR"/>
    <property type="match status" value="1"/>
</dbReference>
<dbReference type="InterPro" id="IPR046947">
    <property type="entry name" value="LytR-like"/>
</dbReference>
<dbReference type="InterPro" id="IPR007492">
    <property type="entry name" value="LytTR_DNA-bd_dom"/>
</dbReference>
<dbReference type="OrthoDB" id="9808614at2"/>
<keyword evidence="3" id="KW-1185">Reference proteome</keyword>